<evidence type="ECO:0000256" key="6">
    <source>
        <dbReference type="ARBA" id="ARBA00022741"/>
    </source>
</evidence>
<dbReference type="GO" id="GO:0046872">
    <property type="term" value="F:metal ion binding"/>
    <property type="evidence" value="ECO:0007669"/>
    <property type="project" value="UniProtKB-KW"/>
</dbReference>
<evidence type="ECO:0000256" key="1">
    <source>
        <dbReference type="ARBA" id="ARBA00001946"/>
    </source>
</evidence>
<dbReference type="Proteomes" id="UP000824193">
    <property type="component" value="Unassembled WGS sequence"/>
</dbReference>
<evidence type="ECO:0000259" key="12">
    <source>
        <dbReference type="Pfam" id="PF02875"/>
    </source>
</evidence>
<dbReference type="Gene3D" id="3.90.190.20">
    <property type="entry name" value="Mur ligase, C-terminal domain"/>
    <property type="match status" value="1"/>
</dbReference>
<dbReference type="PROSITE" id="PS01011">
    <property type="entry name" value="FOLYLPOLYGLU_SYNT_1"/>
    <property type="match status" value="1"/>
</dbReference>
<comment type="cofactor">
    <cofactor evidence="1">
        <name>Mg(2+)</name>
        <dbReference type="ChEBI" id="CHEBI:18420"/>
    </cofactor>
</comment>
<dbReference type="Pfam" id="PF08245">
    <property type="entry name" value="Mur_ligase_M"/>
    <property type="match status" value="1"/>
</dbReference>
<dbReference type="GO" id="GO:0005737">
    <property type="term" value="C:cytoplasm"/>
    <property type="evidence" value="ECO:0007669"/>
    <property type="project" value="TreeGrafter"/>
</dbReference>
<comment type="caution">
    <text evidence="14">The sequence shown here is derived from an EMBL/GenBank/DDBJ whole genome shotgun (WGS) entry which is preliminary data.</text>
</comment>
<proteinExistence type="inferred from homology"/>
<evidence type="ECO:0000259" key="13">
    <source>
        <dbReference type="Pfam" id="PF08245"/>
    </source>
</evidence>
<sequence>MKQTALEWLQSLPRLAGAPGLDRMKALLAALGDPQKRGRYVHIAGTNGKGSVAAFTSNILQKAGFKTGLTISPYVLDFRERFQINGQMIPPDALERLAGKVRAAAETLGETPVQFEAVTALALCWFDEECCDIAVLETGLGGRFDATNAVENTLVAAITRIDLDHTELLGDTVEKIAAEKAGIVKPGCITVTYPVQEKEALQVIAAACIREKADLVAPEAEDIHLRQGGLFENRLEYGGYEVDLALPGAHQACNAAMAIEIALALWRKGLDISDEAILEGLEATRFPARIEVLRKQPLVLLDGSHNPAGAAALAATLKAQKLPQKPVAVLGVLADKAAAEMLRALGGSFSTIYAVTPDCPRAMSAASLAELAEQELPEVPAYPCASLDEALNTALGLPQGAVVCGSLYLAAQARPMLLERL</sequence>
<dbReference type="GO" id="GO:0008841">
    <property type="term" value="F:dihydrofolate synthase activity"/>
    <property type="evidence" value="ECO:0007669"/>
    <property type="project" value="TreeGrafter"/>
</dbReference>
<keyword evidence="6 11" id="KW-0547">Nucleotide-binding</keyword>
<dbReference type="PIRSF" id="PIRSF001563">
    <property type="entry name" value="Folylpolyglu_synth"/>
    <property type="match status" value="1"/>
</dbReference>
<evidence type="ECO:0000256" key="11">
    <source>
        <dbReference type="PIRNR" id="PIRNR001563"/>
    </source>
</evidence>
<dbReference type="AlphaFoldDB" id="A0A9D2AE27"/>
<comment type="similarity">
    <text evidence="2 11">Belongs to the folylpolyglutamate synthase family.</text>
</comment>
<dbReference type="PANTHER" id="PTHR11136:SF0">
    <property type="entry name" value="DIHYDROFOLATE SYNTHETASE-RELATED"/>
    <property type="match status" value="1"/>
</dbReference>
<accession>A0A9D2AE27</accession>
<dbReference type="EMBL" id="DXFW01000031">
    <property type="protein sequence ID" value="HIX06264.1"/>
    <property type="molecule type" value="Genomic_DNA"/>
</dbReference>
<organism evidence="14 15">
    <name type="scientific">Candidatus Allofournierella pullicola</name>
    <dbReference type="NCBI Taxonomy" id="2838596"/>
    <lineage>
        <taxon>Bacteria</taxon>
        <taxon>Bacillati</taxon>
        <taxon>Bacillota</taxon>
        <taxon>Clostridia</taxon>
        <taxon>Eubacteriales</taxon>
        <taxon>Oscillospiraceae</taxon>
        <taxon>Allofournierella</taxon>
    </lineage>
</organism>
<comment type="catalytic activity">
    <reaction evidence="10">
        <text>(6S)-5,6,7,8-tetrahydrofolyl-(gamma-L-Glu)(n) + L-glutamate + ATP = (6S)-5,6,7,8-tetrahydrofolyl-(gamma-L-Glu)(n+1) + ADP + phosphate + H(+)</text>
        <dbReference type="Rhea" id="RHEA:10580"/>
        <dbReference type="Rhea" id="RHEA-COMP:14738"/>
        <dbReference type="Rhea" id="RHEA-COMP:14740"/>
        <dbReference type="ChEBI" id="CHEBI:15378"/>
        <dbReference type="ChEBI" id="CHEBI:29985"/>
        <dbReference type="ChEBI" id="CHEBI:30616"/>
        <dbReference type="ChEBI" id="CHEBI:43474"/>
        <dbReference type="ChEBI" id="CHEBI:141005"/>
        <dbReference type="ChEBI" id="CHEBI:456216"/>
        <dbReference type="EC" id="6.3.2.17"/>
    </reaction>
</comment>
<dbReference type="InterPro" id="IPR013221">
    <property type="entry name" value="Mur_ligase_cen"/>
</dbReference>
<evidence type="ECO:0000256" key="8">
    <source>
        <dbReference type="ARBA" id="ARBA00022842"/>
    </source>
</evidence>
<reference evidence="14" key="2">
    <citation type="submission" date="2021-04" db="EMBL/GenBank/DDBJ databases">
        <authorList>
            <person name="Gilroy R."/>
        </authorList>
    </citation>
    <scope>NUCLEOTIDE SEQUENCE</scope>
    <source>
        <strain evidence="14">2239</strain>
    </source>
</reference>
<dbReference type="SUPFAM" id="SSF53623">
    <property type="entry name" value="MurD-like peptide ligases, catalytic domain"/>
    <property type="match status" value="1"/>
</dbReference>
<evidence type="ECO:0000256" key="5">
    <source>
        <dbReference type="ARBA" id="ARBA00022723"/>
    </source>
</evidence>
<reference evidence="14" key="1">
    <citation type="journal article" date="2021" name="PeerJ">
        <title>Extensive microbial diversity within the chicken gut microbiome revealed by metagenomics and culture.</title>
        <authorList>
            <person name="Gilroy R."/>
            <person name="Ravi A."/>
            <person name="Getino M."/>
            <person name="Pursley I."/>
            <person name="Horton D.L."/>
            <person name="Alikhan N.F."/>
            <person name="Baker D."/>
            <person name="Gharbi K."/>
            <person name="Hall N."/>
            <person name="Watson M."/>
            <person name="Adriaenssens E.M."/>
            <person name="Foster-Nyarko E."/>
            <person name="Jarju S."/>
            <person name="Secka A."/>
            <person name="Antonio M."/>
            <person name="Oren A."/>
            <person name="Chaudhuri R.R."/>
            <person name="La Ragione R."/>
            <person name="Hildebrand F."/>
            <person name="Pallen M.J."/>
        </authorList>
    </citation>
    <scope>NUCLEOTIDE SEQUENCE</scope>
    <source>
        <strain evidence="14">2239</strain>
    </source>
</reference>
<evidence type="ECO:0000256" key="4">
    <source>
        <dbReference type="ARBA" id="ARBA00022598"/>
    </source>
</evidence>
<name>A0A9D2AE27_9FIRM</name>
<dbReference type="Pfam" id="PF02875">
    <property type="entry name" value="Mur_ligase_C"/>
    <property type="match status" value="1"/>
</dbReference>
<dbReference type="InterPro" id="IPR036565">
    <property type="entry name" value="Mur-like_cat_sf"/>
</dbReference>
<dbReference type="SUPFAM" id="SSF53244">
    <property type="entry name" value="MurD-like peptide ligases, peptide-binding domain"/>
    <property type="match status" value="1"/>
</dbReference>
<dbReference type="EC" id="6.3.2.17" evidence="3"/>
<evidence type="ECO:0000256" key="3">
    <source>
        <dbReference type="ARBA" id="ARBA00013025"/>
    </source>
</evidence>
<gene>
    <name evidence="14" type="ORF">H9865_09280</name>
</gene>
<keyword evidence="7 11" id="KW-0067">ATP-binding</keyword>
<keyword evidence="8" id="KW-0460">Magnesium</keyword>
<dbReference type="InterPro" id="IPR018109">
    <property type="entry name" value="Folylpolyglutamate_synth_CS"/>
</dbReference>
<dbReference type="InterPro" id="IPR001645">
    <property type="entry name" value="Folylpolyglutamate_synth"/>
</dbReference>
<dbReference type="GO" id="GO:0004326">
    <property type="term" value="F:tetrahydrofolylpolyglutamate synthase activity"/>
    <property type="evidence" value="ECO:0007669"/>
    <property type="project" value="UniProtKB-EC"/>
</dbReference>
<evidence type="ECO:0000256" key="10">
    <source>
        <dbReference type="ARBA" id="ARBA00047493"/>
    </source>
</evidence>
<evidence type="ECO:0000256" key="2">
    <source>
        <dbReference type="ARBA" id="ARBA00008276"/>
    </source>
</evidence>
<dbReference type="NCBIfam" id="TIGR01499">
    <property type="entry name" value="folC"/>
    <property type="match status" value="1"/>
</dbReference>
<feature type="domain" description="Mur ligase central" evidence="13">
    <location>
        <begin position="43"/>
        <end position="261"/>
    </location>
</feature>
<evidence type="ECO:0000313" key="14">
    <source>
        <dbReference type="EMBL" id="HIX06264.1"/>
    </source>
</evidence>
<evidence type="ECO:0000256" key="7">
    <source>
        <dbReference type="ARBA" id="ARBA00022840"/>
    </source>
</evidence>
<keyword evidence="5" id="KW-0479">Metal-binding</keyword>
<evidence type="ECO:0000313" key="15">
    <source>
        <dbReference type="Proteomes" id="UP000824193"/>
    </source>
</evidence>
<dbReference type="FunFam" id="3.40.1190.10:FF:000011">
    <property type="entry name" value="Folylpolyglutamate synthase/dihydrofolate synthase"/>
    <property type="match status" value="1"/>
</dbReference>
<feature type="domain" description="Mur ligase C-terminal" evidence="12">
    <location>
        <begin position="289"/>
        <end position="396"/>
    </location>
</feature>
<dbReference type="InterPro" id="IPR004101">
    <property type="entry name" value="Mur_ligase_C"/>
</dbReference>
<dbReference type="PANTHER" id="PTHR11136">
    <property type="entry name" value="FOLYLPOLYGLUTAMATE SYNTHASE-RELATED"/>
    <property type="match status" value="1"/>
</dbReference>
<evidence type="ECO:0000256" key="9">
    <source>
        <dbReference type="ARBA" id="ARBA00030592"/>
    </source>
</evidence>
<dbReference type="GO" id="GO:0005524">
    <property type="term" value="F:ATP binding"/>
    <property type="evidence" value="ECO:0007669"/>
    <property type="project" value="UniProtKB-KW"/>
</dbReference>
<dbReference type="Gene3D" id="3.40.1190.10">
    <property type="entry name" value="Mur-like, catalytic domain"/>
    <property type="match status" value="1"/>
</dbReference>
<dbReference type="InterPro" id="IPR036615">
    <property type="entry name" value="Mur_ligase_C_dom_sf"/>
</dbReference>
<protein>
    <recommendedName>
        <fullName evidence="3">tetrahydrofolate synthase</fullName>
        <ecNumber evidence="3">6.3.2.17</ecNumber>
    </recommendedName>
    <alternativeName>
        <fullName evidence="9">Tetrahydrofolylpolyglutamate synthase</fullName>
    </alternativeName>
</protein>
<keyword evidence="4 11" id="KW-0436">Ligase</keyword>